<dbReference type="GO" id="GO:0006355">
    <property type="term" value="P:regulation of DNA-templated transcription"/>
    <property type="evidence" value="ECO:0007669"/>
    <property type="project" value="InterPro"/>
</dbReference>
<evidence type="ECO:0000313" key="2">
    <source>
        <dbReference type="EMBL" id="KAK0730852.1"/>
    </source>
</evidence>
<evidence type="ECO:0000313" key="3">
    <source>
        <dbReference type="Proteomes" id="UP001172102"/>
    </source>
</evidence>
<dbReference type="InterPro" id="IPR012479">
    <property type="entry name" value="SAP30BP"/>
</dbReference>
<dbReference type="AlphaFoldDB" id="A0AA40EA93"/>
<feature type="compositionally biased region" description="Low complexity" evidence="1">
    <location>
        <begin position="97"/>
        <end position="119"/>
    </location>
</feature>
<protein>
    <submittedName>
        <fullName evidence="2">HCNGP-like protein-domain-containing protein</fullName>
    </submittedName>
</protein>
<sequence length="294" mass="30554">MGLVQYESSDEDEDVKVEEAAPPKPAGSSSASKRQYNSAATAPSPKPQGPAPPKPTTTRLGPVLGPAMGPPPPPPATAADPAAMDVDTEVDLSFLTDAPDPSAPAADAPPRSPYSAARSLARDLTLPAVANMDIPPSPPPTSDSPDPGLDALNSKFDSFLRLKRTKGVHFNARLAASSALRNPGLMDKLLGFSGLETDFWAADKDGAATGQYATTLGRDVWDPAAFPDWAYRGPLRRAQDQANRDRERAKGEAVAFVPASASAVGEEGTVGTAAVAVSAGEAPVRGKRRTMFDT</sequence>
<name>A0AA40EA93_9PEZI</name>
<feature type="region of interest" description="Disordered" evidence="1">
    <location>
        <begin position="1"/>
        <end position="150"/>
    </location>
</feature>
<dbReference type="PANTHER" id="PTHR13464:SF0">
    <property type="entry name" value="SAP30-BINDING PROTEIN"/>
    <property type="match status" value="1"/>
</dbReference>
<dbReference type="PANTHER" id="PTHR13464">
    <property type="entry name" value="TRANSCRIPTIONAL REGULATOR PROTEIN HCNGP"/>
    <property type="match status" value="1"/>
</dbReference>
<proteinExistence type="predicted"/>
<gene>
    <name evidence="2" type="ORF">B0H67DRAFT_563102</name>
</gene>
<organism evidence="2 3">
    <name type="scientific">Lasiosphaeris hirsuta</name>
    <dbReference type="NCBI Taxonomy" id="260670"/>
    <lineage>
        <taxon>Eukaryota</taxon>
        <taxon>Fungi</taxon>
        <taxon>Dikarya</taxon>
        <taxon>Ascomycota</taxon>
        <taxon>Pezizomycotina</taxon>
        <taxon>Sordariomycetes</taxon>
        <taxon>Sordariomycetidae</taxon>
        <taxon>Sordariales</taxon>
        <taxon>Lasiosphaeriaceae</taxon>
        <taxon>Lasiosphaeris</taxon>
    </lineage>
</organism>
<dbReference type="EMBL" id="JAUKUA010000001">
    <property type="protein sequence ID" value="KAK0730852.1"/>
    <property type="molecule type" value="Genomic_DNA"/>
</dbReference>
<dbReference type="Pfam" id="PF07818">
    <property type="entry name" value="HCNGP"/>
    <property type="match status" value="1"/>
</dbReference>
<dbReference type="GO" id="GO:0005634">
    <property type="term" value="C:nucleus"/>
    <property type="evidence" value="ECO:0007669"/>
    <property type="project" value="TreeGrafter"/>
</dbReference>
<feature type="compositionally biased region" description="Low complexity" evidence="1">
    <location>
        <begin position="56"/>
        <end position="67"/>
    </location>
</feature>
<accession>A0AA40EA93</accession>
<keyword evidence="3" id="KW-1185">Reference proteome</keyword>
<feature type="compositionally biased region" description="Pro residues" evidence="1">
    <location>
        <begin position="44"/>
        <end position="55"/>
    </location>
</feature>
<reference evidence="2" key="1">
    <citation type="submission" date="2023-06" db="EMBL/GenBank/DDBJ databases">
        <title>Genome-scale phylogeny and comparative genomics of the fungal order Sordariales.</title>
        <authorList>
            <consortium name="Lawrence Berkeley National Laboratory"/>
            <person name="Hensen N."/>
            <person name="Bonometti L."/>
            <person name="Westerberg I."/>
            <person name="Brannstrom I.O."/>
            <person name="Guillou S."/>
            <person name="Cros-Aarteil S."/>
            <person name="Calhoun S."/>
            <person name="Haridas S."/>
            <person name="Kuo A."/>
            <person name="Mondo S."/>
            <person name="Pangilinan J."/>
            <person name="Riley R."/>
            <person name="Labutti K."/>
            <person name="Andreopoulos B."/>
            <person name="Lipzen A."/>
            <person name="Chen C."/>
            <person name="Yanf M."/>
            <person name="Daum C."/>
            <person name="Ng V."/>
            <person name="Clum A."/>
            <person name="Steindorff A."/>
            <person name="Ohm R."/>
            <person name="Martin F."/>
            <person name="Silar P."/>
            <person name="Natvig D."/>
            <person name="Lalanne C."/>
            <person name="Gautier V."/>
            <person name="Ament-Velasquez S.L."/>
            <person name="Kruys A."/>
            <person name="Hutchinson M.I."/>
            <person name="Powell A.J."/>
            <person name="Barry K."/>
            <person name="Miller A.N."/>
            <person name="Grigoriev I.V."/>
            <person name="Debuchy R."/>
            <person name="Gladieux P."/>
            <person name="Thoren M.H."/>
            <person name="Johannesson H."/>
        </authorList>
    </citation>
    <scope>NUCLEOTIDE SEQUENCE</scope>
    <source>
        <strain evidence="2">SMH4607-1</strain>
    </source>
</reference>
<evidence type="ECO:0000256" key="1">
    <source>
        <dbReference type="SAM" id="MobiDB-lite"/>
    </source>
</evidence>
<comment type="caution">
    <text evidence="2">The sequence shown here is derived from an EMBL/GenBank/DDBJ whole genome shotgun (WGS) entry which is preliminary data.</text>
</comment>
<dbReference type="Proteomes" id="UP001172102">
    <property type="component" value="Unassembled WGS sequence"/>
</dbReference>